<keyword evidence="2" id="KW-1185">Reference proteome</keyword>
<sequence length="333" mass="35500">MGEAWSEVATDDSGALKVGSQWYGSRDGASQAWLQRQGKRLACKQAPGETLEVAPLPLARVLDREGASGKGLLGDAEDRGNPLPAFTLAGGCSLNFRTSFGRVSLVPMFLDEGQLRTAWAIAAGLRRHSWFQERDNERRARRAAWSWSLQIRALRARDGAAKGHDVGGALLAAAGAAVSLGTRLGDGCAALWDRVLAATPGGQRKHNLPAGEQGQDLLAVFSHTFVRSEGEGRGLAPMRGAPADLTTLRSWPKRPGISPILGASHELLPKGANWRHAALVVPEATMEEIKEWATAPVSLPDGLDSMPDIGAASRVLIELDFPKVPSNSVDHVH</sequence>
<dbReference type="AlphaFoldDB" id="A0AAW1RR55"/>
<comment type="caution">
    <text evidence="1">The sequence shown here is derived from an EMBL/GenBank/DDBJ whole genome shotgun (WGS) entry which is preliminary data.</text>
</comment>
<evidence type="ECO:0000313" key="1">
    <source>
        <dbReference type="EMBL" id="KAK9836107.1"/>
    </source>
</evidence>
<evidence type="ECO:0000313" key="2">
    <source>
        <dbReference type="Proteomes" id="UP001445335"/>
    </source>
</evidence>
<gene>
    <name evidence="1" type="ORF">WJX81_001991</name>
</gene>
<organism evidence="1 2">
    <name type="scientific">Elliptochloris bilobata</name>
    <dbReference type="NCBI Taxonomy" id="381761"/>
    <lineage>
        <taxon>Eukaryota</taxon>
        <taxon>Viridiplantae</taxon>
        <taxon>Chlorophyta</taxon>
        <taxon>core chlorophytes</taxon>
        <taxon>Trebouxiophyceae</taxon>
        <taxon>Trebouxiophyceae incertae sedis</taxon>
        <taxon>Elliptochloris clade</taxon>
        <taxon>Elliptochloris</taxon>
    </lineage>
</organism>
<dbReference type="EMBL" id="JALJOU010000026">
    <property type="protein sequence ID" value="KAK9836107.1"/>
    <property type="molecule type" value="Genomic_DNA"/>
</dbReference>
<protein>
    <submittedName>
        <fullName evidence="1">Uncharacterized protein</fullName>
    </submittedName>
</protein>
<reference evidence="1 2" key="1">
    <citation type="journal article" date="2024" name="Nat. Commun.">
        <title>Phylogenomics reveals the evolutionary origins of lichenization in chlorophyte algae.</title>
        <authorList>
            <person name="Puginier C."/>
            <person name="Libourel C."/>
            <person name="Otte J."/>
            <person name="Skaloud P."/>
            <person name="Haon M."/>
            <person name="Grisel S."/>
            <person name="Petersen M."/>
            <person name="Berrin J.G."/>
            <person name="Delaux P.M."/>
            <person name="Dal Grande F."/>
            <person name="Keller J."/>
        </authorList>
    </citation>
    <scope>NUCLEOTIDE SEQUENCE [LARGE SCALE GENOMIC DNA]</scope>
    <source>
        <strain evidence="1 2">SAG 245.80</strain>
    </source>
</reference>
<proteinExistence type="predicted"/>
<name>A0AAW1RR55_9CHLO</name>
<dbReference type="Proteomes" id="UP001445335">
    <property type="component" value="Unassembled WGS sequence"/>
</dbReference>
<accession>A0AAW1RR55</accession>